<evidence type="ECO:0000256" key="3">
    <source>
        <dbReference type="ARBA" id="ARBA00023125"/>
    </source>
</evidence>
<evidence type="ECO:0000313" key="6">
    <source>
        <dbReference type="EMBL" id="RGR69700.1"/>
    </source>
</evidence>
<evidence type="ECO:0000256" key="4">
    <source>
        <dbReference type="ARBA" id="ARBA00023163"/>
    </source>
</evidence>
<dbReference type="Proteomes" id="UP000285820">
    <property type="component" value="Unassembled WGS sequence"/>
</dbReference>
<evidence type="ECO:0000256" key="2">
    <source>
        <dbReference type="ARBA" id="ARBA00023015"/>
    </source>
</evidence>
<name>A0A412FNF9_9FIRM</name>
<reference evidence="6 7" key="1">
    <citation type="submission" date="2018-08" db="EMBL/GenBank/DDBJ databases">
        <title>A genome reference for cultivated species of the human gut microbiota.</title>
        <authorList>
            <person name="Zou Y."/>
            <person name="Xue W."/>
            <person name="Luo G."/>
        </authorList>
    </citation>
    <scope>NUCLEOTIDE SEQUENCE [LARGE SCALE GENOMIC DNA]</scope>
    <source>
        <strain evidence="6 7">AF24-4</strain>
    </source>
</reference>
<dbReference type="Pfam" id="PF00126">
    <property type="entry name" value="HTH_1"/>
    <property type="match status" value="1"/>
</dbReference>
<dbReference type="PROSITE" id="PS50931">
    <property type="entry name" value="HTH_LYSR"/>
    <property type="match status" value="1"/>
</dbReference>
<dbReference type="GO" id="GO:0003677">
    <property type="term" value="F:DNA binding"/>
    <property type="evidence" value="ECO:0007669"/>
    <property type="project" value="UniProtKB-KW"/>
</dbReference>
<evidence type="ECO:0000259" key="5">
    <source>
        <dbReference type="PROSITE" id="PS50931"/>
    </source>
</evidence>
<evidence type="ECO:0000256" key="1">
    <source>
        <dbReference type="ARBA" id="ARBA00009437"/>
    </source>
</evidence>
<dbReference type="PANTHER" id="PTHR30346">
    <property type="entry name" value="TRANSCRIPTIONAL DUAL REGULATOR HCAR-RELATED"/>
    <property type="match status" value="1"/>
</dbReference>
<keyword evidence="3" id="KW-0238">DNA-binding</keyword>
<dbReference type="Pfam" id="PF03466">
    <property type="entry name" value="LysR_substrate"/>
    <property type="match status" value="1"/>
</dbReference>
<dbReference type="InterPro" id="IPR000847">
    <property type="entry name" value="LysR_HTH_N"/>
</dbReference>
<feature type="domain" description="HTH lysR-type" evidence="5">
    <location>
        <begin position="2"/>
        <end position="59"/>
    </location>
</feature>
<keyword evidence="2" id="KW-0805">Transcription regulation</keyword>
<dbReference type="EMBL" id="QRUN01000005">
    <property type="protein sequence ID" value="RGR69700.1"/>
    <property type="molecule type" value="Genomic_DNA"/>
</dbReference>
<dbReference type="Gene3D" id="1.10.10.10">
    <property type="entry name" value="Winged helix-like DNA-binding domain superfamily/Winged helix DNA-binding domain"/>
    <property type="match status" value="1"/>
</dbReference>
<dbReference type="PANTHER" id="PTHR30346:SF0">
    <property type="entry name" value="HCA OPERON TRANSCRIPTIONAL ACTIVATOR HCAR"/>
    <property type="match status" value="1"/>
</dbReference>
<accession>A0A412FNF9</accession>
<dbReference type="FunFam" id="1.10.10.10:FF:000001">
    <property type="entry name" value="LysR family transcriptional regulator"/>
    <property type="match status" value="1"/>
</dbReference>
<dbReference type="SUPFAM" id="SSF53850">
    <property type="entry name" value="Periplasmic binding protein-like II"/>
    <property type="match status" value="1"/>
</dbReference>
<dbReference type="CDD" id="cd05466">
    <property type="entry name" value="PBP2_LTTR_substrate"/>
    <property type="match status" value="1"/>
</dbReference>
<evidence type="ECO:0000313" key="7">
    <source>
        <dbReference type="Proteomes" id="UP000285820"/>
    </source>
</evidence>
<dbReference type="SUPFAM" id="SSF46785">
    <property type="entry name" value="Winged helix' DNA-binding domain"/>
    <property type="match status" value="1"/>
</dbReference>
<protein>
    <submittedName>
        <fullName evidence="6">LysR family transcriptional regulator</fullName>
    </submittedName>
</protein>
<proteinExistence type="inferred from homology"/>
<comment type="caution">
    <text evidence="6">The sequence shown here is derived from an EMBL/GenBank/DDBJ whole genome shotgun (WGS) entry which is preliminary data.</text>
</comment>
<gene>
    <name evidence="6" type="ORF">DWY29_06015</name>
</gene>
<organism evidence="6 7">
    <name type="scientific">Roseburia inulinivorans</name>
    <dbReference type="NCBI Taxonomy" id="360807"/>
    <lineage>
        <taxon>Bacteria</taxon>
        <taxon>Bacillati</taxon>
        <taxon>Bacillota</taxon>
        <taxon>Clostridia</taxon>
        <taxon>Lachnospirales</taxon>
        <taxon>Lachnospiraceae</taxon>
        <taxon>Roseburia</taxon>
    </lineage>
</organism>
<dbReference type="GO" id="GO:0032993">
    <property type="term" value="C:protein-DNA complex"/>
    <property type="evidence" value="ECO:0007669"/>
    <property type="project" value="TreeGrafter"/>
</dbReference>
<comment type="similarity">
    <text evidence="1">Belongs to the LysR transcriptional regulatory family.</text>
</comment>
<dbReference type="AlphaFoldDB" id="A0A412FNF9"/>
<dbReference type="GO" id="GO:0003700">
    <property type="term" value="F:DNA-binding transcription factor activity"/>
    <property type="evidence" value="ECO:0007669"/>
    <property type="project" value="InterPro"/>
</dbReference>
<sequence>MMYNPQLETFLCVVEAGSFSKAAEKMYITAPAVIKQINSLESSLNLQLFDRTHRGLIVTEAGKSLYKDTKYIIQYSKDSVARAQNAMKENKEVIRVGVSPMTPPQVFVELWPKIQKMYSDIKFQIVTFENTPENAREILGNLGQNIDVVAGIFDETLLSLRKCQGFEISREPFCCAVSLHHRLAYKEKLEITDLYGENLLLMHRGWSQNIDTMRDEIREHHPEIHTVDFDFYSVEIFNRCENSNDILLAISSWESVHPLMKIIPVEWNYSIPFGLLYASEPSEKVKRLIRALEQLKKSK</sequence>
<dbReference type="InterPro" id="IPR036388">
    <property type="entry name" value="WH-like_DNA-bd_sf"/>
</dbReference>
<dbReference type="InterPro" id="IPR036390">
    <property type="entry name" value="WH_DNA-bd_sf"/>
</dbReference>
<dbReference type="RefSeq" id="WP_118125687.1">
    <property type="nucleotide sequence ID" value="NZ_QRUN01000005.1"/>
</dbReference>
<dbReference type="Gene3D" id="3.40.190.290">
    <property type="match status" value="1"/>
</dbReference>
<dbReference type="InterPro" id="IPR005119">
    <property type="entry name" value="LysR_subst-bd"/>
</dbReference>
<keyword evidence="4" id="KW-0804">Transcription</keyword>
<dbReference type="PRINTS" id="PR00039">
    <property type="entry name" value="HTHLYSR"/>
</dbReference>